<evidence type="ECO:0000313" key="2">
    <source>
        <dbReference type="Proteomes" id="UP000271486"/>
    </source>
</evidence>
<reference evidence="1 2" key="1">
    <citation type="submission" date="2018-09" db="EMBL/GenBank/DDBJ databases">
        <authorList>
            <person name="Archambault D."/>
            <person name="Stevens I."/>
            <person name="Molloy S.D."/>
            <person name="Garlena R.A."/>
            <person name="Russell D.A."/>
            <person name="Pope W.H."/>
            <person name="Jacobs-Sera D."/>
            <person name="Hatfull G.F."/>
        </authorList>
    </citation>
    <scope>NUCLEOTIDE SEQUENCE [LARGE SCALE GENOMIC DNA]</scope>
</reference>
<evidence type="ECO:0000313" key="1">
    <source>
        <dbReference type="EMBL" id="AYR01484.1"/>
    </source>
</evidence>
<gene>
    <name evidence="1" type="primary">256</name>
    <name evidence="1" type="ORF">SEA_SAUCE_256</name>
</gene>
<dbReference type="GeneID" id="64765784"/>
<dbReference type="Proteomes" id="UP000271486">
    <property type="component" value="Segment"/>
</dbReference>
<name>A0A3G3M619_9CAUD</name>
<protein>
    <submittedName>
        <fullName evidence="1">Uncharacterized protein</fullName>
    </submittedName>
</protein>
<dbReference type="EMBL" id="MH910040">
    <property type="protein sequence ID" value="AYR01484.1"/>
    <property type="molecule type" value="Genomic_DNA"/>
</dbReference>
<sequence length="78" mass="8747">MKLLAHSTRSNTALVQHEPDGQAFVYQFGPIDTYSSVENPEEWFVPKGWATDFPDGNDFDTIRQLRTYVINTVAGVGV</sequence>
<accession>A0A3G3M619</accession>
<proteinExistence type="predicted"/>
<dbReference type="KEGG" id="vg:64765784"/>
<organism evidence="1 2">
    <name type="scientific">Mycobacterium phage Sauce</name>
    <dbReference type="NCBI Taxonomy" id="2419614"/>
    <lineage>
        <taxon>Viruses</taxon>
        <taxon>Duplodnaviria</taxon>
        <taxon>Heunggongvirae</taxon>
        <taxon>Uroviricota</taxon>
        <taxon>Caudoviricetes</taxon>
        <taxon>Ceeclamvirinae</taxon>
        <taxon>Bixzunavirus</taxon>
        <taxon>Bixzunavirus sauce</taxon>
    </lineage>
</organism>
<keyword evidence="2" id="KW-1185">Reference proteome</keyword>
<dbReference type="RefSeq" id="YP_010058782.1">
    <property type="nucleotide sequence ID" value="NC_054722.1"/>
</dbReference>